<dbReference type="InterPro" id="IPR011460">
    <property type="entry name" value="Lcl_C"/>
</dbReference>
<name>A0A0X8JMN9_9BACT</name>
<evidence type="ECO:0000313" key="3">
    <source>
        <dbReference type="Proteomes" id="UP000069241"/>
    </source>
</evidence>
<reference evidence="3" key="1">
    <citation type="submission" date="2016-02" db="EMBL/GenBank/DDBJ databases">
        <authorList>
            <person name="Holder M.E."/>
            <person name="Ajami N.J."/>
            <person name="Petrosino J.F."/>
        </authorList>
    </citation>
    <scope>NUCLEOTIDE SEQUENCE [LARGE SCALE GENOMIC DNA]</scope>
    <source>
        <strain evidence="3">CCUG 45958</strain>
    </source>
</reference>
<dbReference type="STRING" id="44742.AXF13_08985"/>
<dbReference type="AlphaFoldDB" id="A0A0X8JMN9"/>
<evidence type="ECO:0000259" key="1">
    <source>
        <dbReference type="Pfam" id="PF07603"/>
    </source>
</evidence>
<evidence type="ECO:0000313" key="2">
    <source>
        <dbReference type="EMBL" id="AMD91556.1"/>
    </source>
</evidence>
<gene>
    <name evidence="2" type="ORF">AXF13_08985</name>
</gene>
<dbReference type="KEGG" id="dfi:AXF13_08985"/>
<accession>A0A0X8JMN9</accession>
<protein>
    <recommendedName>
        <fullName evidence="1">Lcl C-terminal domain-containing protein</fullName>
    </recommendedName>
</protein>
<feature type="domain" description="Lcl C-terminal" evidence="1">
    <location>
        <begin position="194"/>
        <end position="309"/>
    </location>
</feature>
<dbReference type="Proteomes" id="UP000069241">
    <property type="component" value="Chromosome"/>
</dbReference>
<dbReference type="PANTHER" id="PTHR35812">
    <property type="entry name" value="LIPOPROTEIN"/>
    <property type="match status" value="1"/>
</dbReference>
<dbReference type="PANTHER" id="PTHR35812:SF1">
    <property type="entry name" value="LIPOPROTEIN"/>
    <property type="match status" value="1"/>
</dbReference>
<sequence length="320" mass="35665">MYPLLLETDQIHCYDTAGKRIDCMGSGPGSEQDAARSKHLPPAAGRFQIQGDLVRDSLSGALWARNANLADFPLNWEEAHALAADMAAHKAHGCADWQLPPRRLLFSLLSHQYINPALPEGHPFTNVFSGYYWTADTCHRLPEQAWHIHLGGGRVTRVRKDEAALVWPVCLPKTEDAAPLFSPGERFALDGDSVRDQLTGLIWSRNADPLGRPLPWEEALAAVDGLNRAAQDRATDWRMPNIRELESLVDLQADSPALPEGHPFTNVRDVYWSSTTSVYEARYAWALYSRDGMVGVGFKPDTGFHLWPVHGKGKEVSRRL</sequence>
<feature type="domain" description="Lcl C-terminal" evidence="1">
    <location>
        <begin position="53"/>
        <end position="169"/>
    </location>
</feature>
<keyword evidence="3" id="KW-1185">Reference proteome</keyword>
<dbReference type="Pfam" id="PF07603">
    <property type="entry name" value="Lcl_C"/>
    <property type="match status" value="2"/>
</dbReference>
<proteinExistence type="predicted"/>
<dbReference type="EMBL" id="CP014229">
    <property type="protein sequence ID" value="AMD91556.1"/>
    <property type="molecule type" value="Genomic_DNA"/>
</dbReference>
<organism evidence="2 3">
    <name type="scientific">Desulfovibrio fairfieldensis</name>
    <dbReference type="NCBI Taxonomy" id="44742"/>
    <lineage>
        <taxon>Bacteria</taxon>
        <taxon>Pseudomonadati</taxon>
        <taxon>Thermodesulfobacteriota</taxon>
        <taxon>Desulfovibrionia</taxon>
        <taxon>Desulfovibrionales</taxon>
        <taxon>Desulfovibrionaceae</taxon>
        <taxon>Desulfovibrio</taxon>
    </lineage>
</organism>